<sequence>MFNIYLFTFDYALLQKCSWKFCEYCINILQKCFLVSFSELQLQLGLLLRISAPEIEN</sequence>
<dbReference type="AlphaFoldDB" id="A0A0V1IAQ0"/>
<protein>
    <submittedName>
        <fullName evidence="1">Uncharacterized protein</fullName>
    </submittedName>
</protein>
<name>A0A0V1IAQ0_TRIPS</name>
<reference evidence="1 2" key="1">
    <citation type="submission" date="2015-01" db="EMBL/GenBank/DDBJ databases">
        <title>Evolution of Trichinella species and genotypes.</title>
        <authorList>
            <person name="Korhonen P.K."/>
            <person name="Edoardo P."/>
            <person name="Giuseppe L.R."/>
            <person name="Gasser R.B."/>
        </authorList>
    </citation>
    <scope>NUCLEOTIDE SEQUENCE [LARGE SCALE GENOMIC DNA]</scope>
    <source>
        <strain evidence="1">ISS588</strain>
    </source>
</reference>
<dbReference type="Proteomes" id="UP000054805">
    <property type="component" value="Unassembled WGS sequence"/>
</dbReference>
<organism evidence="1 2">
    <name type="scientific">Trichinella pseudospiralis</name>
    <name type="common">Parasitic roundworm</name>
    <dbReference type="NCBI Taxonomy" id="6337"/>
    <lineage>
        <taxon>Eukaryota</taxon>
        <taxon>Metazoa</taxon>
        <taxon>Ecdysozoa</taxon>
        <taxon>Nematoda</taxon>
        <taxon>Enoplea</taxon>
        <taxon>Dorylaimia</taxon>
        <taxon>Trichinellida</taxon>
        <taxon>Trichinellidae</taxon>
        <taxon>Trichinella</taxon>
    </lineage>
</organism>
<comment type="caution">
    <text evidence="1">The sequence shown here is derived from an EMBL/GenBank/DDBJ whole genome shotgun (WGS) entry which is preliminary data.</text>
</comment>
<evidence type="ECO:0000313" key="2">
    <source>
        <dbReference type="Proteomes" id="UP000054805"/>
    </source>
</evidence>
<keyword evidence="2" id="KW-1185">Reference proteome</keyword>
<gene>
    <name evidence="1" type="ORF">T4B_11027</name>
</gene>
<accession>A0A0V1IAQ0</accession>
<dbReference type="EMBL" id="JYDS01000260">
    <property type="protein sequence ID" value="KRZ19916.1"/>
    <property type="molecule type" value="Genomic_DNA"/>
</dbReference>
<proteinExistence type="predicted"/>
<evidence type="ECO:0000313" key="1">
    <source>
        <dbReference type="EMBL" id="KRZ19916.1"/>
    </source>
</evidence>